<feature type="coiled-coil region" evidence="11">
    <location>
        <begin position="69"/>
        <end position="119"/>
    </location>
</feature>
<dbReference type="GO" id="GO:0051301">
    <property type="term" value="P:cell division"/>
    <property type="evidence" value="ECO:0007669"/>
    <property type="project" value="UniProtKB-UniRule"/>
</dbReference>
<dbReference type="GO" id="GO:0031262">
    <property type="term" value="C:Ndc80 complex"/>
    <property type="evidence" value="ECO:0007669"/>
    <property type="project" value="TreeGrafter"/>
</dbReference>
<evidence type="ECO:0000256" key="6">
    <source>
        <dbReference type="ARBA" id="ARBA00023054"/>
    </source>
</evidence>
<dbReference type="GO" id="GO:0005634">
    <property type="term" value="C:nucleus"/>
    <property type="evidence" value="ECO:0007669"/>
    <property type="project" value="UniProtKB-SubCell"/>
</dbReference>
<evidence type="ECO:0000256" key="7">
    <source>
        <dbReference type="ARBA" id="ARBA00023242"/>
    </source>
</evidence>
<evidence type="ECO:0000256" key="11">
    <source>
        <dbReference type="SAM" id="Coils"/>
    </source>
</evidence>
<evidence type="ECO:0000256" key="9">
    <source>
        <dbReference type="ARBA" id="ARBA00023328"/>
    </source>
</evidence>
<keyword evidence="7 10" id="KW-0539">Nucleus</keyword>
<keyword evidence="8 10" id="KW-0131">Cell cycle</keyword>
<dbReference type="OrthoDB" id="3344830at2759"/>
<dbReference type="InterPro" id="IPR013252">
    <property type="entry name" value="Ndc80_Spc24"/>
</dbReference>
<evidence type="ECO:0000256" key="8">
    <source>
        <dbReference type="ARBA" id="ARBA00023306"/>
    </source>
</evidence>
<comment type="similarity">
    <text evidence="1 10">Belongs to the SPC24 family.</text>
</comment>
<dbReference type="InterPro" id="IPR038066">
    <property type="entry name" value="Spc24_Fungi_globular_sf"/>
</dbReference>
<dbReference type="GO" id="GO:0008017">
    <property type="term" value="F:microtubule binding"/>
    <property type="evidence" value="ECO:0007669"/>
    <property type="project" value="TreeGrafter"/>
</dbReference>
<evidence type="ECO:0000256" key="2">
    <source>
        <dbReference type="ARBA" id="ARBA00022454"/>
    </source>
</evidence>
<dbReference type="OMA" id="ENMPPNA"/>
<keyword evidence="4 10" id="KW-0498">Mitosis</keyword>
<evidence type="ECO:0000256" key="5">
    <source>
        <dbReference type="ARBA" id="ARBA00022838"/>
    </source>
</evidence>
<proteinExistence type="inferred from homology"/>
<evidence type="ECO:0000313" key="13">
    <source>
        <dbReference type="Proteomes" id="UP000190831"/>
    </source>
</evidence>
<protein>
    <recommendedName>
        <fullName evidence="10">Kinetochore protein Spc24</fullName>
    </recommendedName>
</protein>
<keyword evidence="5 10" id="KW-0995">Kinetochore</keyword>
<gene>
    <name evidence="12" type="ORF">LAFE_0C09978G</name>
</gene>
<dbReference type="GO" id="GO:0007059">
    <property type="term" value="P:chromosome segregation"/>
    <property type="evidence" value="ECO:0007669"/>
    <property type="project" value="TreeGrafter"/>
</dbReference>
<evidence type="ECO:0000256" key="3">
    <source>
        <dbReference type="ARBA" id="ARBA00022618"/>
    </source>
</evidence>
<dbReference type="Pfam" id="PF08286">
    <property type="entry name" value="Spc24"/>
    <property type="match status" value="1"/>
</dbReference>
<evidence type="ECO:0000256" key="4">
    <source>
        <dbReference type="ARBA" id="ARBA00022776"/>
    </source>
</evidence>
<reference evidence="12 13" key="1">
    <citation type="submission" date="2016-03" db="EMBL/GenBank/DDBJ databases">
        <authorList>
            <person name="Devillers H."/>
        </authorList>
    </citation>
    <scope>NUCLEOTIDE SEQUENCE [LARGE SCALE GENOMIC DNA]</scope>
    <source>
        <strain evidence="12">CBS 6772</strain>
    </source>
</reference>
<dbReference type="EMBL" id="LT598485">
    <property type="protein sequence ID" value="SCW00698.1"/>
    <property type="molecule type" value="Genomic_DNA"/>
</dbReference>
<evidence type="ECO:0000256" key="10">
    <source>
        <dbReference type="RuleBase" id="RU368011"/>
    </source>
</evidence>
<sequence length="194" mass="22616">MSQEQLLEDAPNLIRETRSNFSISNDTELLVSIETNLSELQKLVHENINAREQEVEHLERTMGKSEGKVSLLRERFQEISSNLQQHEVQDSLLKLAQELEELEQKLVSMRSEMDRGMEKLVKSDSNRELEETLEQQEPDSRANILKLQLYRSMGVILDTDNNQALVRKGDDVDVLPLNDELSDFFKTKYIWDRI</sequence>
<keyword evidence="3 10" id="KW-0132">Cell division</keyword>
<accession>A0A1G4MAG6</accession>
<keyword evidence="9 10" id="KW-0137">Centromere</keyword>
<dbReference type="AlphaFoldDB" id="A0A1G4MAG6"/>
<evidence type="ECO:0000313" key="12">
    <source>
        <dbReference type="EMBL" id="SCW00698.1"/>
    </source>
</evidence>
<keyword evidence="6 11" id="KW-0175">Coiled coil</keyword>
<name>A0A1G4MAG6_LACFM</name>
<dbReference type="Proteomes" id="UP000190831">
    <property type="component" value="Chromosome C"/>
</dbReference>
<dbReference type="PANTHER" id="PTHR22142:SF2">
    <property type="entry name" value="KINETOCHORE PROTEIN SPC24"/>
    <property type="match status" value="1"/>
</dbReference>
<organism evidence="12 13">
    <name type="scientific">Lachancea fermentati</name>
    <name type="common">Zygosaccharomyces fermentati</name>
    <dbReference type="NCBI Taxonomy" id="4955"/>
    <lineage>
        <taxon>Eukaryota</taxon>
        <taxon>Fungi</taxon>
        <taxon>Dikarya</taxon>
        <taxon>Ascomycota</taxon>
        <taxon>Saccharomycotina</taxon>
        <taxon>Saccharomycetes</taxon>
        <taxon>Saccharomycetales</taxon>
        <taxon>Saccharomycetaceae</taxon>
        <taxon>Lachancea</taxon>
    </lineage>
</organism>
<dbReference type="SUPFAM" id="SSF143026">
    <property type="entry name" value="Kinetochore globular domain"/>
    <property type="match status" value="1"/>
</dbReference>
<dbReference type="Gene3D" id="3.30.160.430">
    <property type="match status" value="1"/>
</dbReference>
<evidence type="ECO:0000256" key="1">
    <source>
        <dbReference type="ARBA" id="ARBA00007804"/>
    </source>
</evidence>
<comment type="function">
    <text evidence="10">Acts as a component of the essential kinetochore-associated NDC80 complex, which is required for chromosome segregation and spindle checkpoint activity.</text>
</comment>
<keyword evidence="2 10" id="KW-0158">Chromosome</keyword>
<dbReference type="STRING" id="4955.A0A1G4MAG6"/>
<comment type="subunit">
    <text evidence="10">Component of the NDC80 complex.</text>
</comment>
<dbReference type="PANTHER" id="PTHR22142">
    <property type="match status" value="1"/>
</dbReference>
<dbReference type="CDD" id="cd11565">
    <property type="entry name" value="RWD_Spc24"/>
    <property type="match status" value="1"/>
</dbReference>
<comment type="subcellular location">
    <subcellularLocation>
        <location evidence="10">Nucleus</location>
    </subcellularLocation>
    <subcellularLocation>
        <location evidence="10">Chromosome</location>
        <location evidence="10">Centromere</location>
        <location evidence="10">Kinetochore</location>
    </subcellularLocation>
</comment>
<keyword evidence="13" id="KW-1185">Reference proteome</keyword>